<proteinExistence type="predicted"/>
<dbReference type="Proteomes" id="UP000005391">
    <property type="component" value="Unassembled WGS sequence"/>
</dbReference>
<sequence>MHPKIISKFVNVLISKLFVRLAQTTLKKVIIKKIKKQKK</sequence>
<evidence type="ECO:0000313" key="2">
    <source>
        <dbReference type="Proteomes" id="UP000005391"/>
    </source>
</evidence>
<dbReference type="HOGENOM" id="CLU_3306652_0_0_10"/>
<name>E4MPC1_CAPOC</name>
<dbReference type="EMBL" id="AEOH01000005">
    <property type="protein sequence ID" value="EFS98472.1"/>
    <property type="molecule type" value="Genomic_DNA"/>
</dbReference>
<gene>
    <name evidence="1" type="ORF">HMPREF1977_0231</name>
</gene>
<reference evidence="1 2" key="1">
    <citation type="submission" date="2010-10" db="EMBL/GenBank/DDBJ databases">
        <authorList>
            <person name="Muzny D."/>
            <person name="Qin X."/>
            <person name="Deng J."/>
            <person name="Jiang H."/>
            <person name="Liu Y."/>
            <person name="Qu J."/>
            <person name="Song X.-Z."/>
            <person name="Zhang L."/>
            <person name="Thornton R."/>
            <person name="Coyle M."/>
            <person name="Francisco L."/>
            <person name="Jackson L."/>
            <person name="Javaid M."/>
            <person name="Korchina V."/>
            <person name="Kovar C."/>
            <person name="Mata R."/>
            <person name="Mathew T."/>
            <person name="Ngo R."/>
            <person name="Nguyen L."/>
            <person name="Nguyen N."/>
            <person name="Okwuonu G."/>
            <person name="Ongeri F."/>
            <person name="Pham C."/>
            <person name="Simmons D."/>
            <person name="Wilczek-Boney K."/>
            <person name="Hale W."/>
            <person name="Jakkamsetti A."/>
            <person name="Pham P."/>
            <person name="Ruth R."/>
            <person name="San Lucas F."/>
            <person name="Warren J."/>
            <person name="Zhang J."/>
            <person name="Zhao Z."/>
            <person name="Zhou C."/>
            <person name="Zhu D."/>
            <person name="Lee S."/>
            <person name="Bess C."/>
            <person name="Blankenburg K."/>
            <person name="Forbes L."/>
            <person name="Fu Q."/>
            <person name="Gubbala S."/>
            <person name="Hirani K."/>
            <person name="Jayaseelan J.C."/>
            <person name="Lara F."/>
            <person name="Munidasa M."/>
            <person name="Palculict T."/>
            <person name="Patil S."/>
            <person name="Pu L.-L."/>
            <person name="Saada N."/>
            <person name="Tang L."/>
            <person name="Weissenberger G."/>
            <person name="Zhu Y."/>
            <person name="Hemphill L."/>
            <person name="Shang Y."/>
            <person name="Youmans B."/>
            <person name="Ayvaz T."/>
            <person name="Ross M."/>
            <person name="Santibanez J."/>
            <person name="Aqrawi P."/>
            <person name="Gross S."/>
            <person name="Joshi V."/>
            <person name="Fowler G."/>
            <person name="Nazareth L."/>
            <person name="Reid J."/>
            <person name="Worley K."/>
            <person name="Petrosino J."/>
            <person name="Highlander S."/>
            <person name="Gibbs R."/>
        </authorList>
    </citation>
    <scope>NUCLEOTIDE SEQUENCE [LARGE SCALE GENOMIC DNA]</scope>
    <source>
        <strain evidence="1 2">F0287</strain>
    </source>
</reference>
<protein>
    <submittedName>
        <fullName evidence="1">Uncharacterized protein</fullName>
    </submittedName>
</protein>
<comment type="caution">
    <text evidence="1">The sequence shown here is derived from an EMBL/GenBank/DDBJ whole genome shotgun (WGS) entry which is preliminary data.</text>
</comment>
<accession>E4MPC1</accession>
<evidence type="ECO:0000313" key="1">
    <source>
        <dbReference type="EMBL" id="EFS98472.1"/>
    </source>
</evidence>
<organism evidence="1 2">
    <name type="scientific">Capnocytophaga ochracea F0287</name>
    <dbReference type="NCBI Taxonomy" id="873517"/>
    <lineage>
        <taxon>Bacteria</taxon>
        <taxon>Pseudomonadati</taxon>
        <taxon>Bacteroidota</taxon>
        <taxon>Flavobacteriia</taxon>
        <taxon>Flavobacteriales</taxon>
        <taxon>Flavobacteriaceae</taxon>
        <taxon>Capnocytophaga</taxon>
    </lineage>
</organism>
<dbReference type="AlphaFoldDB" id="E4MPC1"/>